<dbReference type="AlphaFoldDB" id="A0A0K0F3S1"/>
<sequence length="94" mass="9910">MSNLGLLLSYFNSLTTMLDVHDVHGDGDHGAPCDVLHDGVVHGVAHDDGVVRDEVHDDGGAPHDDAHDGALHDGVLRDDDVILGNAFLAVEIVL</sequence>
<dbReference type="Proteomes" id="UP000035680">
    <property type="component" value="Unassembled WGS sequence"/>
</dbReference>
<name>A0A0K0F3S1_STRVS</name>
<proteinExistence type="predicted"/>
<organism evidence="1 2">
    <name type="scientific">Strongyloides venezuelensis</name>
    <name type="common">Threadworm</name>
    <dbReference type="NCBI Taxonomy" id="75913"/>
    <lineage>
        <taxon>Eukaryota</taxon>
        <taxon>Metazoa</taxon>
        <taxon>Ecdysozoa</taxon>
        <taxon>Nematoda</taxon>
        <taxon>Chromadorea</taxon>
        <taxon>Rhabditida</taxon>
        <taxon>Tylenchina</taxon>
        <taxon>Panagrolaimomorpha</taxon>
        <taxon>Strongyloidoidea</taxon>
        <taxon>Strongyloididae</taxon>
        <taxon>Strongyloides</taxon>
    </lineage>
</organism>
<dbReference type="WBParaSite" id="SVE_0345500.1">
    <property type="protein sequence ID" value="SVE_0345500.1"/>
    <property type="gene ID" value="SVE_0345500"/>
</dbReference>
<accession>A0A0K0F3S1</accession>
<reference evidence="2" key="2">
    <citation type="submission" date="2015-08" db="UniProtKB">
        <authorList>
            <consortium name="WormBaseParasite"/>
        </authorList>
    </citation>
    <scope>IDENTIFICATION</scope>
</reference>
<protein>
    <submittedName>
        <fullName evidence="2">Secreted protein</fullName>
    </submittedName>
</protein>
<evidence type="ECO:0000313" key="2">
    <source>
        <dbReference type="WBParaSite" id="SVE_0345500.1"/>
    </source>
</evidence>
<reference evidence="1" key="1">
    <citation type="submission" date="2014-07" db="EMBL/GenBank/DDBJ databases">
        <authorList>
            <person name="Martin A.A"/>
            <person name="De Silva N."/>
        </authorList>
    </citation>
    <scope>NUCLEOTIDE SEQUENCE</scope>
</reference>
<evidence type="ECO:0000313" key="1">
    <source>
        <dbReference type="Proteomes" id="UP000035680"/>
    </source>
</evidence>
<keyword evidence="1" id="KW-1185">Reference proteome</keyword>